<dbReference type="GeneID" id="19337002"/>
<dbReference type="AlphaFoldDB" id="N1QCP6"/>
<protein>
    <submittedName>
        <fullName evidence="2">Uncharacterized protein</fullName>
    </submittedName>
</protein>
<evidence type="ECO:0000313" key="2">
    <source>
        <dbReference type="EMBL" id="EME89597.1"/>
    </source>
</evidence>
<proteinExistence type="predicted"/>
<feature type="compositionally biased region" description="Low complexity" evidence="1">
    <location>
        <begin position="49"/>
        <end position="58"/>
    </location>
</feature>
<dbReference type="RefSeq" id="XP_007922164.1">
    <property type="nucleotide sequence ID" value="XM_007923973.1"/>
</dbReference>
<keyword evidence="3" id="KW-1185">Reference proteome</keyword>
<dbReference type="Proteomes" id="UP000016932">
    <property type="component" value="Unassembled WGS sequence"/>
</dbReference>
<accession>N1QCP6</accession>
<dbReference type="EMBL" id="KB446555">
    <property type="protein sequence ID" value="EME89597.1"/>
    <property type="molecule type" value="Genomic_DNA"/>
</dbReference>
<feature type="compositionally biased region" description="Polar residues" evidence="1">
    <location>
        <begin position="1"/>
        <end position="12"/>
    </location>
</feature>
<dbReference type="VEuPathDB" id="FungiDB:MYCFIDRAFT_210141"/>
<evidence type="ECO:0000313" key="3">
    <source>
        <dbReference type="Proteomes" id="UP000016932"/>
    </source>
</evidence>
<evidence type="ECO:0000256" key="1">
    <source>
        <dbReference type="SAM" id="MobiDB-lite"/>
    </source>
</evidence>
<sequence>MIDDVSSLSGSEGRSPKGYTSEPEASRRRREGKSPPLSELPRLHTSEIPSHQSPSSQPHTRDSGFLSGSVMLPPPRPGPNPFFTHHPH</sequence>
<name>N1QCP6_PSEFD</name>
<dbReference type="STRING" id="383855.N1QCP6"/>
<feature type="region of interest" description="Disordered" evidence="1">
    <location>
        <begin position="1"/>
        <end position="88"/>
    </location>
</feature>
<dbReference type="KEGG" id="pfj:MYCFIDRAFT_210141"/>
<organism evidence="2 3">
    <name type="scientific">Pseudocercospora fijiensis (strain CIRAD86)</name>
    <name type="common">Black leaf streak disease fungus</name>
    <name type="synonym">Mycosphaerella fijiensis</name>
    <dbReference type="NCBI Taxonomy" id="383855"/>
    <lineage>
        <taxon>Eukaryota</taxon>
        <taxon>Fungi</taxon>
        <taxon>Dikarya</taxon>
        <taxon>Ascomycota</taxon>
        <taxon>Pezizomycotina</taxon>
        <taxon>Dothideomycetes</taxon>
        <taxon>Dothideomycetidae</taxon>
        <taxon>Mycosphaerellales</taxon>
        <taxon>Mycosphaerellaceae</taxon>
        <taxon>Pseudocercospora</taxon>
    </lineage>
</organism>
<gene>
    <name evidence="2" type="ORF">MYCFIDRAFT_210141</name>
</gene>
<dbReference type="HOGENOM" id="CLU_2470035_0_0_1"/>
<reference evidence="2 3" key="1">
    <citation type="journal article" date="2012" name="PLoS Pathog.">
        <title>Diverse lifestyles and strategies of plant pathogenesis encoded in the genomes of eighteen Dothideomycetes fungi.</title>
        <authorList>
            <person name="Ohm R.A."/>
            <person name="Feau N."/>
            <person name="Henrissat B."/>
            <person name="Schoch C.L."/>
            <person name="Horwitz B.A."/>
            <person name="Barry K.W."/>
            <person name="Condon B.J."/>
            <person name="Copeland A.C."/>
            <person name="Dhillon B."/>
            <person name="Glaser F."/>
            <person name="Hesse C.N."/>
            <person name="Kosti I."/>
            <person name="LaButti K."/>
            <person name="Lindquist E.A."/>
            <person name="Lucas S."/>
            <person name="Salamov A.A."/>
            <person name="Bradshaw R.E."/>
            <person name="Ciuffetti L."/>
            <person name="Hamelin R.C."/>
            <person name="Kema G.H.J."/>
            <person name="Lawrence C."/>
            <person name="Scott J.A."/>
            <person name="Spatafora J.W."/>
            <person name="Turgeon B.G."/>
            <person name="de Wit P.J.G.M."/>
            <person name="Zhong S."/>
            <person name="Goodwin S.B."/>
            <person name="Grigoriev I.V."/>
        </authorList>
    </citation>
    <scope>NUCLEOTIDE SEQUENCE [LARGE SCALE GENOMIC DNA]</scope>
    <source>
        <strain evidence="2 3">CIRAD86</strain>
    </source>
</reference>